<dbReference type="Proteomes" id="UP000287033">
    <property type="component" value="Unassembled WGS sequence"/>
</dbReference>
<feature type="domain" description="Reelin" evidence="3">
    <location>
        <begin position="55"/>
        <end position="218"/>
    </location>
</feature>
<dbReference type="CDD" id="cd08544">
    <property type="entry name" value="Reeler"/>
    <property type="match status" value="1"/>
</dbReference>
<dbReference type="InterPro" id="IPR051237">
    <property type="entry name" value="Ferric-chelate_Red/DefProt"/>
</dbReference>
<dbReference type="PANTHER" id="PTHR45828:SF51">
    <property type="entry name" value="REELIN DOMAIN-CONTAINING PROTEIN 1"/>
    <property type="match status" value="1"/>
</dbReference>
<evidence type="ECO:0000256" key="1">
    <source>
        <dbReference type="SAM" id="MobiDB-lite"/>
    </source>
</evidence>
<dbReference type="Gene3D" id="2.60.40.4060">
    <property type="entry name" value="Reeler domain"/>
    <property type="match status" value="1"/>
</dbReference>
<evidence type="ECO:0000313" key="4">
    <source>
        <dbReference type="EMBL" id="GCC32963.1"/>
    </source>
</evidence>
<dbReference type="OMA" id="DMQPKHI"/>
<keyword evidence="2" id="KW-0472">Membrane</keyword>
<dbReference type="OrthoDB" id="2419613at2759"/>
<dbReference type="EMBL" id="BEZZ01000475">
    <property type="protein sequence ID" value="GCC32963.1"/>
    <property type="molecule type" value="Genomic_DNA"/>
</dbReference>
<keyword evidence="2" id="KW-0812">Transmembrane</keyword>
<feature type="region of interest" description="Disordered" evidence="1">
    <location>
        <begin position="277"/>
        <end position="302"/>
    </location>
</feature>
<dbReference type="InterPro" id="IPR042307">
    <property type="entry name" value="Reeler_sf"/>
</dbReference>
<sequence length="579" mass="64576">RQLLEMRFLDQKALMFYIWLIQSLFWKEMPTKILLKMLRSHMVLLVWMLGILCLVSFANGFSHGASTSACTDMKPKHIGAHPQDLRSNFIKVYTDKTTYLPGEKLPVTIRSTQDFMGFFMQARRVVDDQVTGTFILTSSGSKLMKCSEDGDTVTHSDKSLKRNLSFIWKAPEQFTGDIKFFVSAVQSYFIYWTRIESGLISDQKQNYSISTQNDEVKETFQMSAYNSTTARTAASVEDDINPQTTSQMVQELSQTLLITADWYLRPQAAHAENSLPELTGYSQDHSPSTSQSSLHQNQNERRLQPSLNSANRHILTGIQILESSLLLKTTGFKIPEGEDTLNSDFHLAFQTCMNCNDIVQVSAWSTSETDSEFSAALSLPIRTGQQYSTFWFSDFPPAEEMDWAPAGKDTLRNPGSEAIPDSGLFSNAMNINPTLTENQLTPHRASANLLQLVKNSGSRTDLGKVARNMSLGVTQSMRKESVTNREGSLAKEAKLRVPQLGMLLGCSAALGMALAVGLRHFLSQYCRKHTEVSFGNPDSSIISVGESGELVHVRKIRENSFVLVQAEYNVITPSSTGGK</sequence>
<comment type="caution">
    <text evidence="4">The sequence shown here is derived from an EMBL/GenBank/DDBJ whole genome shotgun (WGS) entry which is preliminary data.</text>
</comment>
<feature type="non-terminal residue" evidence="4">
    <location>
        <position position="1"/>
    </location>
</feature>
<dbReference type="AlphaFoldDB" id="A0A401SRI6"/>
<dbReference type="InterPro" id="IPR002861">
    <property type="entry name" value="Reeler_dom"/>
</dbReference>
<evidence type="ECO:0000256" key="2">
    <source>
        <dbReference type="SAM" id="Phobius"/>
    </source>
</evidence>
<organism evidence="4 5">
    <name type="scientific">Chiloscyllium punctatum</name>
    <name type="common">Brownbanded bambooshark</name>
    <name type="synonym">Hemiscyllium punctatum</name>
    <dbReference type="NCBI Taxonomy" id="137246"/>
    <lineage>
        <taxon>Eukaryota</taxon>
        <taxon>Metazoa</taxon>
        <taxon>Chordata</taxon>
        <taxon>Craniata</taxon>
        <taxon>Vertebrata</taxon>
        <taxon>Chondrichthyes</taxon>
        <taxon>Elasmobranchii</taxon>
        <taxon>Galeomorphii</taxon>
        <taxon>Galeoidea</taxon>
        <taxon>Orectolobiformes</taxon>
        <taxon>Hemiscylliidae</taxon>
        <taxon>Chiloscyllium</taxon>
    </lineage>
</organism>
<dbReference type="STRING" id="137246.A0A401SRI6"/>
<name>A0A401SRI6_CHIPU</name>
<reference evidence="4 5" key="1">
    <citation type="journal article" date="2018" name="Nat. Ecol. Evol.">
        <title>Shark genomes provide insights into elasmobranch evolution and the origin of vertebrates.</title>
        <authorList>
            <person name="Hara Y"/>
            <person name="Yamaguchi K"/>
            <person name="Onimaru K"/>
            <person name="Kadota M"/>
            <person name="Koyanagi M"/>
            <person name="Keeley SD"/>
            <person name="Tatsumi K"/>
            <person name="Tanaka K"/>
            <person name="Motone F"/>
            <person name="Kageyama Y"/>
            <person name="Nozu R"/>
            <person name="Adachi N"/>
            <person name="Nishimura O"/>
            <person name="Nakagawa R"/>
            <person name="Tanegashima C"/>
            <person name="Kiyatake I"/>
            <person name="Matsumoto R"/>
            <person name="Murakumo K"/>
            <person name="Nishida K"/>
            <person name="Terakita A"/>
            <person name="Kuratani S"/>
            <person name="Sato K"/>
            <person name="Hyodo S Kuraku.S."/>
        </authorList>
    </citation>
    <scope>NUCLEOTIDE SEQUENCE [LARGE SCALE GENOMIC DNA]</scope>
</reference>
<evidence type="ECO:0000313" key="5">
    <source>
        <dbReference type="Proteomes" id="UP000287033"/>
    </source>
</evidence>
<dbReference type="GO" id="GO:0016020">
    <property type="term" value="C:membrane"/>
    <property type="evidence" value="ECO:0007669"/>
    <property type="project" value="TreeGrafter"/>
</dbReference>
<keyword evidence="5" id="KW-1185">Reference proteome</keyword>
<feature type="compositionally biased region" description="Low complexity" evidence="1">
    <location>
        <begin position="282"/>
        <end position="296"/>
    </location>
</feature>
<dbReference type="PROSITE" id="PS51019">
    <property type="entry name" value="REELIN"/>
    <property type="match status" value="1"/>
</dbReference>
<proteinExistence type="predicted"/>
<keyword evidence="2" id="KW-1133">Transmembrane helix</keyword>
<accession>A0A401SRI6</accession>
<feature type="transmembrane region" description="Helical" evidence="2">
    <location>
        <begin position="500"/>
        <end position="518"/>
    </location>
</feature>
<gene>
    <name evidence="4" type="ORF">chiPu_0011427</name>
</gene>
<dbReference type="Pfam" id="PF02014">
    <property type="entry name" value="Reeler"/>
    <property type="match status" value="1"/>
</dbReference>
<protein>
    <recommendedName>
        <fullName evidence="3">Reelin domain-containing protein</fullName>
    </recommendedName>
</protein>
<dbReference type="PANTHER" id="PTHR45828">
    <property type="entry name" value="CYTOCHROME B561/FERRIC REDUCTASE TRANSMEMBRANE"/>
    <property type="match status" value="1"/>
</dbReference>
<evidence type="ECO:0000259" key="3">
    <source>
        <dbReference type="PROSITE" id="PS51019"/>
    </source>
</evidence>